<feature type="domain" description="Myb/SANT-like DNA-binding" evidence="2">
    <location>
        <begin position="6"/>
        <end position="74"/>
    </location>
</feature>
<dbReference type="Pfam" id="PF13837">
    <property type="entry name" value="Myb_DNA-bind_4"/>
    <property type="match status" value="1"/>
</dbReference>
<dbReference type="InterPro" id="IPR044822">
    <property type="entry name" value="Myb_DNA-bind_4"/>
</dbReference>
<gene>
    <name evidence="3" type="primary">CSON012469</name>
</gene>
<dbReference type="VEuPathDB" id="VectorBase:CSON012469"/>
<organism evidence="3">
    <name type="scientific">Culicoides sonorensis</name>
    <name type="common">Biting midge</name>
    <dbReference type="NCBI Taxonomy" id="179676"/>
    <lineage>
        <taxon>Eukaryota</taxon>
        <taxon>Metazoa</taxon>
        <taxon>Ecdysozoa</taxon>
        <taxon>Arthropoda</taxon>
        <taxon>Hexapoda</taxon>
        <taxon>Insecta</taxon>
        <taxon>Pterygota</taxon>
        <taxon>Neoptera</taxon>
        <taxon>Endopterygota</taxon>
        <taxon>Diptera</taxon>
        <taxon>Nematocera</taxon>
        <taxon>Chironomoidea</taxon>
        <taxon>Ceratopogonidae</taxon>
        <taxon>Ceratopogoninae</taxon>
        <taxon>Culicoides</taxon>
        <taxon>Monoculicoides</taxon>
    </lineage>
</organism>
<accession>A0A336KQB6</accession>
<dbReference type="EMBL" id="UFQS01000594">
    <property type="protein sequence ID" value="SSX05203.1"/>
    <property type="molecule type" value="Genomic_DNA"/>
</dbReference>
<feature type="region of interest" description="Disordered" evidence="1">
    <location>
        <begin position="87"/>
        <end position="132"/>
    </location>
</feature>
<proteinExistence type="predicted"/>
<sequence>MKEKQARKMCGKNTHIFMSMEKAFDENGFHSVSAGEIKTKIGVLSKQYREEKRRIGGTGGSPSEWKYYEMVHKIIGSHAFNNLSDRINESYNHDSTNTSLSSDDIFSDGQPSPFSPCPSSTDENSARGYRIC</sequence>
<feature type="compositionally biased region" description="Polar residues" evidence="1">
    <location>
        <begin position="93"/>
        <end position="123"/>
    </location>
</feature>
<reference evidence="4" key="2">
    <citation type="submission" date="2018-07" db="EMBL/GenBank/DDBJ databases">
        <authorList>
            <person name="Quirk P.G."/>
            <person name="Krulwich T.A."/>
        </authorList>
    </citation>
    <scope>NUCLEOTIDE SEQUENCE</scope>
</reference>
<reference evidence="3" key="1">
    <citation type="submission" date="2018-04" db="EMBL/GenBank/DDBJ databases">
        <authorList>
            <person name="Go L.Y."/>
            <person name="Mitchell J.A."/>
        </authorList>
    </citation>
    <scope>NUCLEOTIDE SEQUENCE</scope>
    <source>
        <tissue evidence="3">Whole organism</tissue>
    </source>
</reference>
<evidence type="ECO:0000313" key="4">
    <source>
        <dbReference type="EMBL" id="SSX25564.1"/>
    </source>
</evidence>
<dbReference type="PANTHER" id="PTHR22666">
    <property type="entry name" value="MYB_SANT-LIKE DNA-BINDING DOMAIN-CONTAINING PROTEIN 1"/>
    <property type="match status" value="1"/>
</dbReference>
<dbReference type="InterPro" id="IPR026095">
    <property type="entry name" value="Myb/SANT-like_DNA-bd_dom_prot"/>
</dbReference>
<protein>
    <submittedName>
        <fullName evidence="3">CSON012469 protein</fullName>
    </submittedName>
</protein>
<name>A0A336KQB6_CULSO</name>
<dbReference type="GO" id="GO:0045893">
    <property type="term" value="P:positive regulation of DNA-templated transcription"/>
    <property type="evidence" value="ECO:0007669"/>
    <property type="project" value="TreeGrafter"/>
</dbReference>
<evidence type="ECO:0000256" key="1">
    <source>
        <dbReference type="SAM" id="MobiDB-lite"/>
    </source>
</evidence>
<evidence type="ECO:0000313" key="3">
    <source>
        <dbReference type="EMBL" id="SSX05203.1"/>
    </source>
</evidence>
<dbReference type="EMBL" id="UFQT01000594">
    <property type="protein sequence ID" value="SSX25564.1"/>
    <property type="molecule type" value="Genomic_DNA"/>
</dbReference>
<dbReference type="GO" id="GO:0016604">
    <property type="term" value="C:nuclear body"/>
    <property type="evidence" value="ECO:0007669"/>
    <property type="project" value="TreeGrafter"/>
</dbReference>
<dbReference type="PANTHER" id="PTHR22666:SF3">
    <property type="entry name" value="MYB_SANT-LIKE DNA-BINDING DOMAIN-CONTAINING PROTEIN 1"/>
    <property type="match status" value="1"/>
</dbReference>
<evidence type="ECO:0000259" key="2">
    <source>
        <dbReference type="Pfam" id="PF13837"/>
    </source>
</evidence>
<dbReference type="AlphaFoldDB" id="A0A336KQB6"/>